<dbReference type="Pfam" id="PF07875">
    <property type="entry name" value="Coat_F"/>
    <property type="match status" value="1"/>
</dbReference>
<dbReference type="AlphaFoldDB" id="A0A212LUA4"/>
<organism evidence="1">
    <name type="scientific">uncultured Sporomusa sp</name>
    <dbReference type="NCBI Taxonomy" id="307249"/>
    <lineage>
        <taxon>Bacteria</taxon>
        <taxon>Bacillati</taxon>
        <taxon>Bacillota</taxon>
        <taxon>Negativicutes</taxon>
        <taxon>Selenomonadales</taxon>
        <taxon>Sporomusaceae</taxon>
        <taxon>Sporomusa</taxon>
        <taxon>environmental samples</taxon>
    </lineage>
</organism>
<dbReference type="InterPro" id="IPR012347">
    <property type="entry name" value="Ferritin-like"/>
</dbReference>
<proteinExistence type="predicted"/>
<name>A0A212LUA4_9FIRM</name>
<evidence type="ECO:0000313" key="1">
    <source>
        <dbReference type="EMBL" id="SCM81040.1"/>
    </source>
</evidence>
<dbReference type="InterPro" id="IPR012851">
    <property type="entry name" value="Spore_coat_CotF-like"/>
</dbReference>
<dbReference type="Gene3D" id="1.20.1260.10">
    <property type="match status" value="1"/>
</dbReference>
<protein>
    <submittedName>
        <fullName evidence="1">Coat F domain protein</fullName>
    </submittedName>
</protein>
<sequence>MASLIGSIFSGSTGESADKIIAYNSTYGAAATAQAYFSAALTATTPEVRAFLAGYCSQSLTGHEEIMNYMIQKKWVNPYDQPENQLSTVVQESLSSFKAH</sequence>
<dbReference type="EMBL" id="FMJE01000003">
    <property type="protein sequence ID" value="SCM81040.1"/>
    <property type="molecule type" value="Genomic_DNA"/>
</dbReference>
<dbReference type="RefSeq" id="WP_288184181.1">
    <property type="nucleotide sequence ID" value="NZ_LT608335.1"/>
</dbReference>
<gene>
    <name evidence="1" type="ORF">KL86SPO_31219</name>
</gene>
<accession>A0A212LUA4</accession>
<reference evidence="1" key="1">
    <citation type="submission" date="2016-08" db="EMBL/GenBank/DDBJ databases">
        <authorList>
            <person name="Seilhamer J.J."/>
        </authorList>
    </citation>
    <scope>NUCLEOTIDE SEQUENCE</scope>
    <source>
        <strain evidence="1">86</strain>
    </source>
</reference>